<dbReference type="GO" id="GO:0008476">
    <property type="term" value="F:protein-tyrosine sulfotransferase activity"/>
    <property type="evidence" value="ECO:0007669"/>
    <property type="project" value="InterPro"/>
</dbReference>
<proteinExistence type="predicted"/>
<dbReference type="RefSeq" id="WP_203242494.1">
    <property type="nucleotide sequence ID" value="NZ_JAFBRH010000003.1"/>
</dbReference>
<dbReference type="AlphaFoldDB" id="A0AAE2W0J2"/>
<evidence type="ECO:0000256" key="2">
    <source>
        <dbReference type="PROSITE-ProRule" id="PRU00339"/>
    </source>
</evidence>
<dbReference type="PANTHER" id="PTHR12788">
    <property type="entry name" value="PROTEIN-TYROSINE SULFOTRANSFERASE 2"/>
    <property type="match status" value="1"/>
</dbReference>
<keyword evidence="4" id="KW-1185">Reference proteome</keyword>
<dbReference type="InterPro" id="IPR019734">
    <property type="entry name" value="TPR_rpt"/>
</dbReference>
<dbReference type="PROSITE" id="PS50293">
    <property type="entry name" value="TPR_REGION"/>
    <property type="match status" value="1"/>
</dbReference>
<dbReference type="PROSITE" id="PS50005">
    <property type="entry name" value="TPR"/>
    <property type="match status" value="1"/>
</dbReference>
<dbReference type="SUPFAM" id="SSF52540">
    <property type="entry name" value="P-loop containing nucleoside triphosphate hydrolases"/>
    <property type="match status" value="1"/>
</dbReference>
<gene>
    <name evidence="3" type="ORF">JQV55_12325</name>
</gene>
<dbReference type="Proteomes" id="UP000732193">
    <property type="component" value="Unassembled WGS sequence"/>
</dbReference>
<feature type="repeat" description="TPR" evidence="2">
    <location>
        <begin position="157"/>
        <end position="190"/>
    </location>
</feature>
<evidence type="ECO:0000313" key="3">
    <source>
        <dbReference type="EMBL" id="MBM1714347.1"/>
    </source>
</evidence>
<keyword evidence="2" id="KW-0802">TPR repeat</keyword>
<accession>A0AAE2W0J2</accession>
<dbReference type="InterPro" id="IPR026634">
    <property type="entry name" value="TPST-like"/>
</dbReference>
<comment type="caution">
    <text evidence="3">The sequence shown here is derived from an EMBL/GenBank/DDBJ whole genome shotgun (WGS) entry which is preliminary data.</text>
</comment>
<evidence type="ECO:0000313" key="4">
    <source>
        <dbReference type="Proteomes" id="UP000732193"/>
    </source>
</evidence>
<reference evidence="3 4" key="1">
    <citation type="submission" date="2021-01" db="EMBL/GenBank/DDBJ databases">
        <title>Diatom-associated Roseobacters Show Island Model of Population Structure.</title>
        <authorList>
            <person name="Qu L."/>
            <person name="Feng X."/>
            <person name="Chen Y."/>
            <person name="Li L."/>
            <person name="Wang X."/>
            <person name="Hu Z."/>
            <person name="Wang H."/>
            <person name="Luo H."/>
        </authorList>
    </citation>
    <scope>NUCLEOTIDE SEQUENCE [LARGE SCALE GENOMIC DNA]</scope>
    <source>
        <strain evidence="3 4">TR60-84</strain>
    </source>
</reference>
<dbReference type="Pfam" id="PF13424">
    <property type="entry name" value="TPR_12"/>
    <property type="match status" value="1"/>
</dbReference>
<keyword evidence="1" id="KW-0808">Transferase</keyword>
<dbReference type="InterPro" id="IPR011990">
    <property type="entry name" value="TPR-like_helical_dom_sf"/>
</dbReference>
<sequence length="535" mass="60400">MSKPLKADVILSKVKKASRERDWANACALLQQILHQYPNNNRAKKARQELRNNALPELRSQAQKFLSSNAHAEAERHLMAAFYLSPGDLTLGQQLAHCQLEMGQAPAASDTASKLLETHPNDIKVLNINARALRELGQPEKSRTHLLAALELSPEDPATLNNLGILERSLGNRTQAAEYYQRALNFEPDNVSLHQNMSQVIDYSSSDDHLNEMLGLLNSVDRKDPKNAPLFFALFKALDEKDRCVEAFEFLEQGNRLAASQANFDFQKHTIPFALTKAIFGTERTFEGPTESDFRPIFVTGLPRSGTTLVEGMLSRAHGVQACGELSVVPRAVSQLLRRIMNRPVKSLHAEDIAQLRDELLHGFGRYAVQGNRLVDKMPLNFRWIGYICAALPEARIIHISREPVPVAWSLYKHFFQGAGNDFVHRNEDISRFMLLHSNYLSFWKSFNFDQMIDVNYEDLVARPAPTTKQIALATELKWTEDWLAPERAANQVLTASADQVRRPIYTNSNEGWKRYEPQLAPLQQSLKSVGLLKA</sequence>
<dbReference type="SMART" id="SM00028">
    <property type="entry name" value="TPR"/>
    <property type="match status" value="2"/>
</dbReference>
<dbReference type="Gene3D" id="3.40.50.300">
    <property type="entry name" value="P-loop containing nucleotide triphosphate hydrolases"/>
    <property type="match status" value="1"/>
</dbReference>
<organism evidence="3 4">
    <name type="scientific">Sulfitobacter geojensis</name>
    <dbReference type="NCBI Taxonomy" id="1342299"/>
    <lineage>
        <taxon>Bacteria</taxon>
        <taxon>Pseudomonadati</taxon>
        <taxon>Pseudomonadota</taxon>
        <taxon>Alphaproteobacteria</taxon>
        <taxon>Rhodobacterales</taxon>
        <taxon>Roseobacteraceae</taxon>
        <taxon>Sulfitobacter</taxon>
    </lineage>
</organism>
<dbReference type="InterPro" id="IPR027417">
    <property type="entry name" value="P-loop_NTPase"/>
</dbReference>
<dbReference type="PANTHER" id="PTHR12788:SF10">
    <property type="entry name" value="PROTEIN-TYROSINE SULFOTRANSFERASE"/>
    <property type="match status" value="1"/>
</dbReference>
<dbReference type="Gene3D" id="1.25.40.10">
    <property type="entry name" value="Tetratricopeptide repeat domain"/>
    <property type="match status" value="2"/>
</dbReference>
<dbReference type="Pfam" id="PF13174">
    <property type="entry name" value="TPR_6"/>
    <property type="match status" value="1"/>
</dbReference>
<dbReference type="EMBL" id="JAFBRM010000003">
    <property type="protein sequence ID" value="MBM1714347.1"/>
    <property type="molecule type" value="Genomic_DNA"/>
</dbReference>
<name>A0AAE2W0J2_9RHOB</name>
<dbReference type="SUPFAM" id="SSF48452">
    <property type="entry name" value="TPR-like"/>
    <property type="match status" value="1"/>
</dbReference>
<evidence type="ECO:0000256" key="1">
    <source>
        <dbReference type="ARBA" id="ARBA00022679"/>
    </source>
</evidence>
<dbReference type="Pfam" id="PF13469">
    <property type="entry name" value="Sulfotransfer_3"/>
    <property type="match status" value="1"/>
</dbReference>
<protein>
    <submittedName>
        <fullName evidence="3">Sulfotransferase</fullName>
    </submittedName>
</protein>